<accession>A0A8K0I7D0</accession>
<organism evidence="1 2">
    <name type="scientific">Cocos nucifera</name>
    <name type="common">Coconut palm</name>
    <dbReference type="NCBI Taxonomy" id="13894"/>
    <lineage>
        <taxon>Eukaryota</taxon>
        <taxon>Viridiplantae</taxon>
        <taxon>Streptophyta</taxon>
        <taxon>Embryophyta</taxon>
        <taxon>Tracheophyta</taxon>
        <taxon>Spermatophyta</taxon>
        <taxon>Magnoliopsida</taxon>
        <taxon>Liliopsida</taxon>
        <taxon>Arecaceae</taxon>
        <taxon>Arecoideae</taxon>
        <taxon>Cocoseae</taxon>
        <taxon>Attaleinae</taxon>
        <taxon>Cocos</taxon>
    </lineage>
</organism>
<dbReference type="EMBL" id="CM017875">
    <property type="protein sequence ID" value="KAG1339027.1"/>
    <property type="molecule type" value="Genomic_DNA"/>
</dbReference>
<dbReference type="AlphaFoldDB" id="A0A8K0I7D0"/>
<protein>
    <submittedName>
        <fullName evidence="1">Uncharacterized protein</fullName>
    </submittedName>
</protein>
<name>A0A8K0I7D0_COCNU</name>
<comment type="caution">
    <text evidence="1">The sequence shown here is derived from an EMBL/GenBank/DDBJ whole genome shotgun (WGS) entry which is preliminary data.</text>
</comment>
<proteinExistence type="predicted"/>
<dbReference type="Proteomes" id="UP000797356">
    <property type="component" value="Chromosome 4"/>
</dbReference>
<keyword evidence="2" id="KW-1185">Reference proteome</keyword>
<sequence length="99" mass="11031">MASASVSLIPSAHLPRISAHGGLRSLPKNLSRSRVSMSVSVGSRASAAEDTLFQDYKPSCAFLFPGQVFRFQIIDLAIFFDFMAFRCCSLFFSFVFEFF</sequence>
<evidence type="ECO:0000313" key="1">
    <source>
        <dbReference type="EMBL" id="KAG1339027.1"/>
    </source>
</evidence>
<evidence type="ECO:0000313" key="2">
    <source>
        <dbReference type="Proteomes" id="UP000797356"/>
    </source>
</evidence>
<reference evidence="1" key="1">
    <citation type="journal article" date="2017" name="Gigascience">
        <title>The genome draft of coconut (Cocos nucifera).</title>
        <authorList>
            <person name="Xiao Y."/>
            <person name="Xu P."/>
            <person name="Fan H."/>
            <person name="Baudouin L."/>
            <person name="Xia W."/>
            <person name="Bocs S."/>
            <person name="Xu J."/>
            <person name="Li Q."/>
            <person name="Guo A."/>
            <person name="Zhou L."/>
            <person name="Li J."/>
            <person name="Wu Y."/>
            <person name="Ma Z."/>
            <person name="Armero A."/>
            <person name="Issali A.E."/>
            <person name="Liu N."/>
            <person name="Peng M."/>
            <person name="Yang Y."/>
        </authorList>
    </citation>
    <scope>NUCLEOTIDE SEQUENCE</scope>
    <source>
        <tissue evidence="1">Spear leaf of Hainan Tall coconut</tissue>
    </source>
</reference>
<reference evidence="1" key="2">
    <citation type="submission" date="2019-07" db="EMBL/GenBank/DDBJ databases">
        <authorList>
            <person name="Yang Y."/>
            <person name="Bocs S."/>
            <person name="Baudouin L."/>
        </authorList>
    </citation>
    <scope>NUCLEOTIDE SEQUENCE</scope>
    <source>
        <tissue evidence="1">Spear leaf of Hainan Tall coconut</tissue>
    </source>
</reference>
<gene>
    <name evidence="1" type="ORF">COCNU_04G013330</name>
</gene>